<dbReference type="AlphaFoldDB" id="A0A2T4C3W8"/>
<dbReference type="EMBL" id="KZ679132">
    <property type="protein sequence ID" value="PTB76235.1"/>
    <property type="molecule type" value="Genomic_DNA"/>
</dbReference>
<evidence type="ECO:0000256" key="1">
    <source>
        <dbReference type="SAM" id="Phobius"/>
    </source>
</evidence>
<keyword evidence="3" id="KW-1185">Reference proteome</keyword>
<accession>A0A2T4C3W8</accession>
<evidence type="ECO:0000313" key="2">
    <source>
        <dbReference type="EMBL" id="PTB76235.1"/>
    </source>
</evidence>
<sequence length="128" mass="13844">GGRGRALRRCEAGRSGQLSSLEVRRDASVIRGLGDSGVPVLSDSERVLAAIGDISWAPAPGLSSSMTTASPKAMPLSPRGLSMVRLTLLLLLLLLLLLRLVLKLVSRMHRALTAPIYHFRPFGRQCWC</sequence>
<protein>
    <submittedName>
        <fullName evidence="2">Uncharacterized protein</fullName>
    </submittedName>
</protein>
<evidence type="ECO:0000313" key="3">
    <source>
        <dbReference type="Proteomes" id="UP000240760"/>
    </source>
</evidence>
<keyword evidence="1" id="KW-0812">Transmembrane</keyword>
<name>A0A2T4C3W8_TRILO</name>
<gene>
    <name evidence="2" type="ORF">M440DRAFT_1422344</name>
</gene>
<keyword evidence="1" id="KW-0472">Membrane</keyword>
<dbReference type="Proteomes" id="UP000240760">
    <property type="component" value="Unassembled WGS sequence"/>
</dbReference>
<keyword evidence="1" id="KW-1133">Transmembrane helix</keyword>
<proteinExistence type="predicted"/>
<feature type="non-terminal residue" evidence="2">
    <location>
        <position position="1"/>
    </location>
</feature>
<organism evidence="2 3">
    <name type="scientific">Trichoderma longibrachiatum ATCC 18648</name>
    <dbReference type="NCBI Taxonomy" id="983965"/>
    <lineage>
        <taxon>Eukaryota</taxon>
        <taxon>Fungi</taxon>
        <taxon>Dikarya</taxon>
        <taxon>Ascomycota</taxon>
        <taxon>Pezizomycotina</taxon>
        <taxon>Sordariomycetes</taxon>
        <taxon>Hypocreomycetidae</taxon>
        <taxon>Hypocreales</taxon>
        <taxon>Hypocreaceae</taxon>
        <taxon>Trichoderma</taxon>
    </lineage>
</organism>
<reference evidence="2 3" key="1">
    <citation type="submission" date="2016-07" db="EMBL/GenBank/DDBJ databases">
        <title>Multiple horizontal gene transfer events from other fungi enriched the ability of initially mycotrophic Trichoderma (Ascomycota) to feed on dead plant biomass.</title>
        <authorList>
            <consortium name="DOE Joint Genome Institute"/>
            <person name="Aerts A."/>
            <person name="Atanasova L."/>
            <person name="Chenthamara K."/>
            <person name="Zhang J."/>
            <person name="Grujic M."/>
            <person name="Henrissat B."/>
            <person name="Kuo A."/>
            <person name="Salamov A."/>
            <person name="Lipzen A."/>
            <person name="Labutti K."/>
            <person name="Barry K."/>
            <person name="Miao Y."/>
            <person name="Rahimi M.J."/>
            <person name="Shen Q."/>
            <person name="Grigoriev I.V."/>
            <person name="Kubicek C.P."/>
            <person name="Druzhinina I.S."/>
        </authorList>
    </citation>
    <scope>NUCLEOTIDE SEQUENCE [LARGE SCALE GENOMIC DNA]</scope>
    <source>
        <strain evidence="2 3">ATCC 18648</strain>
    </source>
</reference>
<feature type="transmembrane region" description="Helical" evidence="1">
    <location>
        <begin position="83"/>
        <end position="102"/>
    </location>
</feature>